<dbReference type="Gene3D" id="3.40.630.30">
    <property type="match status" value="1"/>
</dbReference>
<evidence type="ECO:0000313" key="2">
    <source>
        <dbReference type="WBParaSite" id="BXY_0400600.1"/>
    </source>
</evidence>
<dbReference type="GO" id="GO:0008080">
    <property type="term" value="F:N-acetyltransferase activity"/>
    <property type="evidence" value="ECO:0007669"/>
    <property type="project" value="TreeGrafter"/>
</dbReference>
<evidence type="ECO:0000313" key="1">
    <source>
        <dbReference type="Proteomes" id="UP000095284"/>
    </source>
</evidence>
<proteinExistence type="predicted"/>
<dbReference type="AlphaFoldDB" id="A0A1I7RTF1"/>
<sequence length="264" mass="29994">MKLRYTLDPSLKRQKIGEIHTRMGTLEACFIHEKDWPIVVQFLANEFGANEPINHALVSLELRPEDTIRGFEEQVETKWAPSNVSIIAIRNNELAGAIINWIVPVDRSKKCEPAKIQSDYGELIKQMRSEIDDFTSNFPKVIGVIGDLEESVPYYIPEDADRFFRIDIICVFMDFQGLGLAKFLWNLSLKIASDRGISPVESICTAVATQKIARSTGFNSVFQMPYNKVRENGQYLFQTPLIDGSESAHLMIKNLHQSENIQPC</sequence>
<accession>A0A1I7RTF1</accession>
<dbReference type="PANTHER" id="PTHR20905:SF1">
    <property type="entry name" value="AT07410P-RELATED"/>
    <property type="match status" value="1"/>
</dbReference>
<name>A0A1I7RTF1_BURXY</name>
<organism evidence="1 2">
    <name type="scientific">Bursaphelenchus xylophilus</name>
    <name type="common">Pinewood nematode worm</name>
    <name type="synonym">Aphelenchoides xylophilus</name>
    <dbReference type="NCBI Taxonomy" id="6326"/>
    <lineage>
        <taxon>Eukaryota</taxon>
        <taxon>Metazoa</taxon>
        <taxon>Ecdysozoa</taxon>
        <taxon>Nematoda</taxon>
        <taxon>Chromadorea</taxon>
        <taxon>Rhabditida</taxon>
        <taxon>Tylenchina</taxon>
        <taxon>Tylenchomorpha</taxon>
        <taxon>Aphelenchoidea</taxon>
        <taxon>Aphelenchoididae</taxon>
        <taxon>Bursaphelenchus</taxon>
    </lineage>
</organism>
<protein>
    <submittedName>
        <fullName evidence="2">N-acetyltransferase domain-containing protein</fullName>
    </submittedName>
</protein>
<dbReference type="WBParaSite" id="BXY_0400600.1">
    <property type="protein sequence ID" value="BXY_0400600.1"/>
    <property type="gene ID" value="BXY_0400600"/>
</dbReference>
<reference evidence="2" key="1">
    <citation type="submission" date="2016-11" db="UniProtKB">
        <authorList>
            <consortium name="WormBaseParasite"/>
        </authorList>
    </citation>
    <scope>IDENTIFICATION</scope>
</reference>
<dbReference type="PANTHER" id="PTHR20905">
    <property type="entry name" value="N-ACETYLTRANSFERASE-RELATED"/>
    <property type="match status" value="1"/>
</dbReference>
<dbReference type="SUPFAM" id="SSF55729">
    <property type="entry name" value="Acyl-CoA N-acyltransferases (Nat)"/>
    <property type="match status" value="1"/>
</dbReference>
<dbReference type="Proteomes" id="UP000095284">
    <property type="component" value="Unplaced"/>
</dbReference>
<dbReference type="CDD" id="cd04301">
    <property type="entry name" value="NAT_SF"/>
    <property type="match status" value="1"/>
</dbReference>
<dbReference type="InterPro" id="IPR016181">
    <property type="entry name" value="Acyl_CoA_acyltransferase"/>
</dbReference>